<feature type="compositionally biased region" description="Low complexity" evidence="1">
    <location>
        <begin position="85"/>
        <end position="99"/>
    </location>
</feature>
<proteinExistence type="predicted"/>
<dbReference type="RefSeq" id="WP_322439933.1">
    <property type="nucleotide sequence ID" value="NZ_JAXOTQ010000009.1"/>
</dbReference>
<evidence type="ECO:0000256" key="1">
    <source>
        <dbReference type="SAM" id="MobiDB-lite"/>
    </source>
</evidence>
<protein>
    <recommendedName>
        <fullName evidence="4">Photosynthesis system II assembly factor Ycf48/Hcf136-like domain-containing protein</fullName>
    </recommendedName>
</protein>
<name>A0ABU5JAW2_9ACTN</name>
<reference evidence="2 3" key="1">
    <citation type="submission" date="2023-12" db="EMBL/GenBank/DDBJ databases">
        <title>Micromonospora sp. nov., isolated from Atacama Desert.</title>
        <authorList>
            <person name="Carro L."/>
            <person name="Golinska P."/>
            <person name="Klenk H.-P."/>
            <person name="Goodfellow M."/>
        </authorList>
    </citation>
    <scope>NUCLEOTIDE SEQUENCE [LARGE SCALE GENOMIC DNA]</scope>
    <source>
        <strain evidence="2 3">4G53</strain>
    </source>
</reference>
<organism evidence="2 3">
    <name type="scientific">Micromonospora sicca</name>
    <dbReference type="NCBI Taxonomy" id="2202420"/>
    <lineage>
        <taxon>Bacteria</taxon>
        <taxon>Bacillati</taxon>
        <taxon>Actinomycetota</taxon>
        <taxon>Actinomycetes</taxon>
        <taxon>Micromonosporales</taxon>
        <taxon>Micromonosporaceae</taxon>
        <taxon>Micromonospora</taxon>
    </lineage>
</organism>
<dbReference type="Proteomes" id="UP001290101">
    <property type="component" value="Unassembled WGS sequence"/>
</dbReference>
<feature type="region of interest" description="Disordered" evidence="1">
    <location>
        <begin position="80"/>
        <end position="99"/>
    </location>
</feature>
<accession>A0ABU5JAW2</accession>
<sequence>MTQRSKRSEKNVRRIAEKQFHEFPPQEESVMGTSIRVFVLAAATGAFLLGPTVLTPSTVGGVEASSSSVVAGGFEWATGPADGSTTTVVDTTDGGFEWA</sequence>
<evidence type="ECO:0000313" key="2">
    <source>
        <dbReference type="EMBL" id="MDZ5489614.1"/>
    </source>
</evidence>
<keyword evidence="3" id="KW-1185">Reference proteome</keyword>
<evidence type="ECO:0008006" key="4">
    <source>
        <dbReference type="Google" id="ProtNLM"/>
    </source>
</evidence>
<gene>
    <name evidence="2" type="ORF">U2F25_09070</name>
</gene>
<comment type="caution">
    <text evidence="2">The sequence shown here is derived from an EMBL/GenBank/DDBJ whole genome shotgun (WGS) entry which is preliminary data.</text>
</comment>
<dbReference type="EMBL" id="JAXOTQ010000009">
    <property type="protein sequence ID" value="MDZ5489614.1"/>
    <property type="molecule type" value="Genomic_DNA"/>
</dbReference>
<evidence type="ECO:0000313" key="3">
    <source>
        <dbReference type="Proteomes" id="UP001290101"/>
    </source>
</evidence>